<feature type="transmembrane region" description="Helical" evidence="1">
    <location>
        <begin position="233"/>
        <end position="258"/>
    </location>
</feature>
<feature type="transmembrane region" description="Helical" evidence="1">
    <location>
        <begin position="203"/>
        <end position="221"/>
    </location>
</feature>
<evidence type="ECO:0000313" key="2">
    <source>
        <dbReference type="EMBL" id="MBP2017287.1"/>
    </source>
</evidence>
<keyword evidence="1" id="KW-0472">Membrane</keyword>
<dbReference type="RefSeq" id="WP_209465440.1">
    <property type="nucleotide sequence ID" value="NZ_JAGGLG010000004.1"/>
</dbReference>
<dbReference type="EMBL" id="JAGGLG010000004">
    <property type="protein sequence ID" value="MBP2017287.1"/>
    <property type="molecule type" value="Genomic_DNA"/>
</dbReference>
<keyword evidence="3" id="KW-1185">Reference proteome</keyword>
<feature type="transmembrane region" description="Helical" evidence="1">
    <location>
        <begin position="330"/>
        <end position="347"/>
    </location>
</feature>
<protein>
    <submittedName>
        <fullName evidence="2">Uncharacterized protein</fullName>
    </submittedName>
</protein>
<proteinExistence type="predicted"/>
<accession>A0ABS4JP38</accession>
<feature type="transmembrane region" description="Helical" evidence="1">
    <location>
        <begin position="304"/>
        <end position="324"/>
    </location>
</feature>
<feature type="transmembrane region" description="Helical" evidence="1">
    <location>
        <begin position="73"/>
        <end position="92"/>
    </location>
</feature>
<feature type="transmembrane region" description="Helical" evidence="1">
    <location>
        <begin position="179"/>
        <end position="197"/>
    </location>
</feature>
<evidence type="ECO:0000313" key="3">
    <source>
        <dbReference type="Proteomes" id="UP001519289"/>
    </source>
</evidence>
<evidence type="ECO:0000256" key="1">
    <source>
        <dbReference type="SAM" id="Phobius"/>
    </source>
</evidence>
<organism evidence="2 3">
    <name type="scientific">Symbiobacterium terraclitae</name>
    <dbReference type="NCBI Taxonomy" id="557451"/>
    <lineage>
        <taxon>Bacteria</taxon>
        <taxon>Bacillati</taxon>
        <taxon>Bacillota</taxon>
        <taxon>Clostridia</taxon>
        <taxon>Eubacteriales</taxon>
        <taxon>Symbiobacteriaceae</taxon>
        <taxon>Symbiobacterium</taxon>
    </lineage>
</organism>
<comment type="caution">
    <text evidence="2">The sequence shown here is derived from an EMBL/GenBank/DDBJ whole genome shotgun (WGS) entry which is preliminary data.</text>
</comment>
<sequence>MSSSPRLNPGRYPLLMLGILTLLAAMWAGILRIGLTLPPLTPTLSGAHGPLMIAGFLGTVIGLERAVAMGRPWMFAAPALALAGGLLLIFGAPPWVGALSIVLSSAVLILLFTQILRVQPTLFNYVLTLAAVVWLGGNLLWLLGRPIPQVVPAWAGFLILTIAGERLELTRLLQISRAGTVAFFGVLAVLVAGIFTAPWDYGLGWRIAGLGMAALSLWLLQNDIARRTVRTQGLTRFIAICMLLGYFWLMAGGAIAVWRGFLYGGPYDAALHAVFLGFVFSMIFGHAPVIFPAVLGVRMNFSPWFYSHLVLLHVSVVLRVGGGLVEWLPVRQWAVILNVATLLLFLANTVRSLRRRADGAIRPS</sequence>
<dbReference type="Proteomes" id="UP001519289">
    <property type="component" value="Unassembled WGS sequence"/>
</dbReference>
<feature type="transmembrane region" description="Helical" evidence="1">
    <location>
        <begin position="98"/>
        <end position="116"/>
    </location>
</feature>
<reference evidence="2 3" key="1">
    <citation type="submission" date="2021-03" db="EMBL/GenBank/DDBJ databases">
        <title>Genomic Encyclopedia of Type Strains, Phase IV (KMG-IV): sequencing the most valuable type-strain genomes for metagenomic binning, comparative biology and taxonomic classification.</title>
        <authorList>
            <person name="Goeker M."/>
        </authorList>
    </citation>
    <scope>NUCLEOTIDE SEQUENCE [LARGE SCALE GENOMIC DNA]</scope>
    <source>
        <strain evidence="2 3">DSM 27138</strain>
    </source>
</reference>
<name>A0ABS4JP38_9FIRM</name>
<keyword evidence="1" id="KW-1133">Transmembrane helix</keyword>
<feature type="transmembrane region" description="Helical" evidence="1">
    <location>
        <begin position="123"/>
        <end position="144"/>
    </location>
</feature>
<feature type="transmembrane region" description="Helical" evidence="1">
    <location>
        <begin position="150"/>
        <end position="167"/>
    </location>
</feature>
<feature type="transmembrane region" description="Helical" evidence="1">
    <location>
        <begin position="12"/>
        <end position="35"/>
    </location>
</feature>
<keyword evidence="1" id="KW-0812">Transmembrane</keyword>
<feature type="transmembrane region" description="Helical" evidence="1">
    <location>
        <begin position="47"/>
        <end position="66"/>
    </location>
</feature>
<feature type="transmembrane region" description="Helical" evidence="1">
    <location>
        <begin position="270"/>
        <end position="297"/>
    </location>
</feature>
<gene>
    <name evidence="2" type="ORF">J2Z79_000670</name>
</gene>